<evidence type="ECO:0000313" key="1">
    <source>
        <dbReference type="EMBL" id="ORZ03030.1"/>
    </source>
</evidence>
<dbReference type="OrthoDB" id="438080at2759"/>
<accession>A0A1X2HTW4</accession>
<organism evidence="1 2">
    <name type="scientific">Syncephalastrum racemosum</name>
    <name type="common">Filamentous fungus</name>
    <dbReference type="NCBI Taxonomy" id="13706"/>
    <lineage>
        <taxon>Eukaryota</taxon>
        <taxon>Fungi</taxon>
        <taxon>Fungi incertae sedis</taxon>
        <taxon>Mucoromycota</taxon>
        <taxon>Mucoromycotina</taxon>
        <taxon>Mucoromycetes</taxon>
        <taxon>Mucorales</taxon>
        <taxon>Syncephalastraceae</taxon>
        <taxon>Syncephalastrum</taxon>
    </lineage>
</organism>
<dbReference type="InParanoid" id="A0A1X2HTW4"/>
<evidence type="ECO:0000313" key="2">
    <source>
        <dbReference type="Proteomes" id="UP000242180"/>
    </source>
</evidence>
<dbReference type="PANTHER" id="PTHR14742">
    <property type="entry name" value="RIBONUCLEASE P SUBUNIT P21"/>
    <property type="match status" value="1"/>
</dbReference>
<dbReference type="PANTHER" id="PTHR14742:SF3">
    <property type="entry name" value="RIBONUCLEASE MRP PROTEIN SUBUNIT SNM1"/>
    <property type="match status" value="1"/>
</dbReference>
<dbReference type="Proteomes" id="UP000242180">
    <property type="component" value="Unassembled WGS sequence"/>
</dbReference>
<name>A0A1X2HTW4_SYNRA</name>
<dbReference type="GO" id="GO:0005655">
    <property type="term" value="C:nucleolar ribonuclease P complex"/>
    <property type="evidence" value="ECO:0007669"/>
    <property type="project" value="TreeGrafter"/>
</dbReference>
<protein>
    <recommendedName>
        <fullName evidence="3">C2H2-type domain-containing protein</fullName>
    </recommendedName>
</protein>
<dbReference type="GO" id="GO:0008033">
    <property type="term" value="P:tRNA processing"/>
    <property type="evidence" value="ECO:0007669"/>
    <property type="project" value="TreeGrafter"/>
</dbReference>
<dbReference type="InterPro" id="IPR007175">
    <property type="entry name" value="Rpr2/Snm1/Rpp21"/>
</dbReference>
<comment type="caution">
    <text evidence="1">The sequence shown here is derived from an EMBL/GenBank/DDBJ whole genome shotgun (WGS) entry which is preliminary data.</text>
</comment>
<dbReference type="Pfam" id="PF04032">
    <property type="entry name" value="Rpr2"/>
    <property type="match status" value="1"/>
</dbReference>
<proteinExistence type="predicted"/>
<keyword evidence="2" id="KW-1185">Reference proteome</keyword>
<sequence length="109" mass="12409">MTETESRGTFLYEASRSLLSTSPALSRYYASQFHQITENDDDLDVHPAVQQHICPQCGQMYTPGVNCKLSRLQWYAPHARIHGRYPASIHKHPYFHSSSYCCNATGKIC</sequence>
<evidence type="ECO:0008006" key="3">
    <source>
        <dbReference type="Google" id="ProtNLM"/>
    </source>
</evidence>
<gene>
    <name evidence="1" type="ORF">BCR43DRAFT_482612</name>
</gene>
<dbReference type="EMBL" id="MCGN01000001">
    <property type="protein sequence ID" value="ORZ03030.1"/>
    <property type="molecule type" value="Genomic_DNA"/>
</dbReference>
<dbReference type="AlphaFoldDB" id="A0A1X2HTW4"/>
<reference evidence="1 2" key="1">
    <citation type="submission" date="2016-07" db="EMBL/GenBank/DDBJ databases">
        <title>Pervasive Adenine N6-methylation of Active Genes in Fungi.</title>
        <authorList>
            <consortium name="DOE Joint Genome Institute"/>
            <person name="Mondo S.J."/>
            <person name="Dannebaum R.O."/>
            <person name="Kuo R.C."/>
            <person name="Labutti K."/>
            <person name="Haridas S."/>
            <person name="Kuo A."/>
            <person name="Salamov A."/>
            <person name="Ahrendt S.R."/>
            <person name="Lipzen A."/>
            <person name="Sullivan W."/>
            <person name="Andreopoulos W.B."/>
            <person name="Clum A."/>
            <person name="Lindquist E."/>
            <person name="Daum C."/>
            <person name="Ramamoorthy G.K."/>
            <person name="Gryganskyi A."/>
            <person name="Culley D."/>
            <person name="Magnuson J.K."/>
            <person name="James T.Y."/>
            <person name="O'Malley M.A."/>
            <person name="Stajich J.E."/>
            <person name="Spatafora J.W."/>
            <person name="Visel A."/>
            <person name="Grigoriev I.V."/>
        </authorList>
    </citation>
    <scope>NUCLEOTIDE SEQUENCE [LARGE SCALE GENOMIC DNA]</scope>
    <source>
        <strain evidence="1 2">NRRL 2496</strain>
    </source>
</reference>